<dbReference type="PROSITE" id="PS51620">
    <property type="entry name" value="SAM_TRM61"/>
    <property type="match status" value="1"/>
</dbReference>
<gene>
    <name evidence="5" type="ORF">NW766_006044</name>
</gene>
<dbReference type="Gene3D" id="3.40.50.150">
    <property type="entry name" value="Vaccinia Virus protein VP39"/>
    <property type="match status" value="1"/>
</dbReference>
<dbReference type="AlphaFoldDB" id="A0A9W8PPQ3"/>
<dbReference type="SUPFAM" id="SSF53335">
    <property type="entry name" value="S-adenosyl-L-methionine-dependent methyltransferases"/>
    <property type="match status" value="1"/>
</dbReference>
<evidence type="ECO:0000256" key="3">
    <source>
        <dbReference type="ARBA" id="ARBA00033309"/>
    </source>
</evidence>
<dbReference type="PANTHER" id="PTHR12133:SF1">
    <property type="entry name" value="TRNA (ADENINE(58)-N(1))-METHYLTRANSFERASE, MITOCHONDRIAL"/>
    <property type="match status" value="1"/>
</dbReference>
<feature type="region of interest" description="Disordered" evidence="4">
    <location>
        <begin position="393"/>
        <end position="468"/>
    </location>
</feature>
<dbReference type="EMBL" id="JAPDHF010000008">
    <property type="protein sequence ID" value="KAJ4013803.1"/>
    <property type="molecule type" value="Genomic_DNA"/>
</dbReference>
<sequence length="468" mass="51579">MRLTRPSVFVDCPSISFQRLYSSSRIIRQNDVLFLRQKGTKGPKWHLTSPLRPDARIRLGYGASVNASDLIGRRILDSVVDSSDRKVDILEPTLGSYILNSERMATPIYPHHANFIVSLLDLNLSQPNEEDYDPETNEPLPPMEIFEAGTGMGSLTLHLARALTAANPAVPSMLRDGLCSARYKPEGRGLDLSEEVQAAYDSYRSSRRAVLHTLDQNTRHSRAANQLVRRYRRSIYYPTVDFHTGSISDYISPRLTETNGQPIFSHAILDLPSVEDYAEPVIQALHPNGLLVVFAPSISQIARFQAWASQTKQPVRQERVIELDVSTTADGVLDTGGGREWDVKQVTPKNDPNAAPVQVMRPKVGDRISGGGFVGVYRRWPVKQTVTQVESVGGVASDAEAPSESALEESVSNAEETSESVQEEILSDAEASSESIREENSSNAQESTEASIDEAEIKPSTSVYVNNT</sequence>
<feature type="compositionally biased region" description="Low complexity" evidence="4">
    <location>
        <begin position="396"/>
        <end position="410"/>
    </location>
</feature>
<dbReference type="Proteomes" id="UP001152130">
    <property type="component" value="Unassembled WGS sequence"/>
</dbReference>
<dbReference type="PANTHER" id="PTHR12133">
    <property type="entry name" value="TRNA (ADENINE(58)-N(1))-METHYLTRANSFERASE"/>
    <property type="match status" value="1"/>
</dbReference>
<feature type="compositionally biased region" description="Polar residues" evidence="4">
    <location>
        <begin position="459"/>
        <end position="468"/>
    </location>
</feature>
<dbReference type="GO" id="GO:0160107">
    <property type="term" value="F:tRNA (adenine(58)-N1)-methyltransferase activity"/>
    <property type="evidence" value="ECO:0007669"/>
    <property type="project" value="UniProtKB-EC"/>
</dbReference>
<comment type="caution">
    <text evidence="5">The sequence shown here is derived from an EMBL/GenBank/DDBJ whole genome shotgun (WGS) entry which is preliminary data.</text>
</comment>
<dbReference type="InterPro" id="IPR014816">
    <property type="entry name" value="tRNA_MeTrfase_Gcd14"/>
</dbReference>
<keyword evidence="6" id="KW-1185">Reference proteome</keyword>
<dbReference type="InterPro" id="IPR029063">
    <property type="entry name" value="SAM-dependent_MTases_sf"/>
</dbReference>
<name>A0A9W8PPQ3_9HYPO</name>
<evidence type="ECO:0000313" key="5">
    <source>
        <dbReference type="EMBL" id="KAJ4013803.1"/>
    </source>
</evidence>
<dbReference type="GO" id="GO:0005739">
    <property type="term" value="C:mitochondrion"/>
    <property type="evidence" value="ECO:0007669"/>
    <property type="project" value="TreeGrafter"/>
</dbReference>
<organism evidence="5 6">
    <name type="scientific">Fusarium irregulare</name>
    <dbReference type="NCBI Taxonomy" id="2494466"/>
    <lineage>
        <taxon>Eukaryota</taxon>
        <taxon>Fungi</taxon>
        <taxon>Dikarya</taxon>
        <taxon>Ascomycota</taxon>
        <taxon>Pezizomycotina</taxon>
        <taxon>Sordariomycetes</taxon>
        <taxon>Hypocreomycetidae</taxon>
        <taxon>Hypocreales</taxon>
        <taxon>Nectriaceae</taxon>
        <taxon>Fusarium</taxon>
        <taxon>Fusarium incarnatum-equiseti species complex</taxon>
    </lineage>
</organism>
<dbReference type="OrthoDB" id="5585464at2759"/>
<evidence type="ECO:0000313" key="6">
    <source>
        <dbReference type="Proteomes" id="UP001152130"/>
    </source>
</evidence>
<accession>A0A9W8PPQ3</accession>
<dbReference type="GO" id="GO:0030488">
    <property type="term" value="P:tRNA methylation"/>
    <property type="evidence" value="ECO:0007669"/>
    <property type="project" value="InterPro"/>
</dbReference>
<feature type="compositionally biased region" description="Acidic residues" evidence="4">
    <location>
        <begin position="416"/>
        <end position="427"/>
    </location>
</feature>
<proteinExistence type="predicted"/>
<evidence type="ECO:0000256" key="1">
    <source>
        <dbReference type="ARBA" id="ARBA00012796"/>
    </source>
</evidence>
<evidence type="ECO:0000256" key="2">
    <source>
        <dbReference type="ARBA" id="ARBA00015963"/>
    </source>
</evidence>
<protein>
    <recommendedName>
        <fullName evidence="2">tRNA (adenine(58)-N(1))-methyltransferase catalytic subunit TRM61</fullName>
        <ecNumber evidence="1">2.1.1.220</ecNumber>
    </recommendedName>
    <alternativeName>
        <fullName evidence="3">tRNA(m1A58)-methyltransferase subunit TRM61</fullName>
    </alternativeName>
</protein>
<dbReference type="EC" id="2.1.1.220" evidence="1"/>
<evidence type="ECO:0000256" key="4">
    <source>
        <dbReference type="SAM" id="MobiDB-lite"/>
    </source>
</evidence>
<reference evidence="5" key="1">
    <citation type="submission" date="2022-10" db="EMBL/GenBank/DDBJ databases">
        <title>Fusarium specimens isolated from Avocado Roots.</title>
        <authorList>
            <person name="Stajich J."/>
            <person name="Roper C."/>
            <person name="Heimlech-Rivalta G."/>
        </authorList>
    </citation>
    <scope>NUCLEOTIDE SEQUENCE</scope>
    <source>
        <strain evidence="5">CF00143</strain>
    </source>
</reference>
<dbReference type="GO" id="GO:0031515">
    <property type="term" value="C:tRNA (m1A) methyltransferase complex"/>
    <property type="evidence" value="ECO:0007669"/>
    <property type="project" value="InterPro"/>
</dbReference>